<dbReference type="EMBL" id="RDQH01000330">
    <property type="protein sequence ID" value="RXI01536.1"/>
    <property type="molecule type" value="Genomic_DNA"/>
</dbReference>
<accession>A0A498K261</accession>
<evidence type="ECO:0000313" key="2">
    <source>
        <dbReference type="Proteomes" id="UP000290289"/>
    </source>
</evidence>
<comment type="caution">
    <text evidence="1">The sequence shown here is derived from an EMBL/GenBank/DDBJ whole genome shotgun (WGS) entry which is preliminary data.</text>
</comment>
<proteinExistence type="predicted"/>
<name>A0A498K261_MALDO</name>
<protein>
    <submittedName>
        <fullName evidence="1">Uncharacterized protein</fullName>
    </submittedName>
</protein>
<evidence type="ECO:0000313" key="1">
    <source>
        <dbReference type="EMBL" id="RXI01536.1"/>
    </source>
</evidence>
<dbReference type="STRING" id="3750.A0A498K261"/>
<gene>
    <name evidence="1" type="ORF">DVH24_014885</name>
</gene>
<keyword evidence="2" id="KW-1185">Reference proteome</keyword>
<organism evidence="1 2">
    <name type="scientific">Malus domestica</name>
    <name type="common">Apple</name>
    <name type="synonym">Pyrus malus</name>
    <dbReference type="NCBI Taxonomy" id="3750"/>
    <lineage>
        <taxon>Eukaryota</taxon>
        <taxon>Viridiplantae</taxon>
        <taxon>Streptophyta</taxon>
        <taxon>Embryophyta</taxon>
        <taxon>Tracheophyta</taxon>
        <taxon>Spermatophyta</taxon>
        <taxon>Magnoliopsida</taxon>
        <taxon>eudicotyledons</taxon>
        <taxon>Gunneridae</taxon>
        <taxon>Pentapetalae</taxon>
        <taxon>rosids</taxon>
        <taxon>fabids</taxon>
        <taxon>Rosales</taxon>
        <taxon>Rosaceae</taxon>
        <taxon>Amygdaloideae</taxon>
        <taxon>Maleae</taxon>
        <taxon>Malus</taxon>
    </lineage>
</organism>
<dbReference type="AlphaFoldDB" id="A0A498K261"/>
<reference evidence="1 2" key="1">
    <citation type="submission" date="2018-10" db="EMBL/GenBank/DDBJ databases">
        <title>A high-quality apple genome assembly.</title>
        <authorList>
            <person name="Hu J."/>
        </authorList>
    </citation>
    <scope>NUCLEOTIDE SEQUENCE [LARGE SCALE GENOMIC DNA]</scope>
    <source>
        <strain evidence="2">cv. HFTH1</strain>
        <tissue evidence="1">Young leaf</tissue>
    </source>
</reference>
<sequence length="122" mass="14509">MMCLGWDWDPQTRKYGDRRTIDGTRPPGIPKKFSSFDKRRRMPTLNRNSELVEQKKYSLQCLLIYELPTFIQQLTSSTEMRAILQRQRMLFGIWKSADIRRSFDSFVSRRDIDPTRLSSNEA</sequence>
<dbReference type="Proteomes" id="UP000290289">
    <property type="component" value="Chromosome 4"/>
</dbReference>